<feature type="region of interest" description="Disordered" evidence="1">
    <location>
        <begin position="105"/>
        <end position="275"/>
    </location>
</feature>
<evidence type="ECO:0000313" key="3">
    <source>
        <dbReference type="Proteomes" id="UP000193411"/>
    </source>
</evidence>
<dbReference type="AlphaFoldDB" id="A0A1Y2H8A3"/>
<gene>
    <name evidence="2" type="ORF">BCR44DRAFT_1443878</name>
</gene>
<feature type="compositionally biased region" description="Low complexity" evidence="1">
    <location>
        <begin position="177"/>
        <end position="186"/>
    </location>
</feature>
<feature type="compositionally biased region" description="Low complexity" evidence="1">
    <location>
        <begin position="222"/>
        <end position="241"/>
    </location>
</feature>
<reference evidence="2 3" key="1">
    <citation type="submission" date="2016-07" db="EMBL/GenBank/DDBJ databases">
        <title>Pervasive Adenine N6-methylation of Active Genes in Fungi.</title>
        <authorList>
            <consortium name="DOE Joint Genome Institute"/>
            <person name="Mondo S.J."/>
            <person name="Dannebaum R.O."/>
            <person name="Kuo R.C."/>
            <person name="Labutti K."/>
            <person name="Haridas S."/>
            <person name="Kuo A."/>
            <person name="Salamov A."/>
            <person name="Ahrendt S.R."/>
            <person name="Lipzen A."/>
            <person name="Sullivan W."/>
            <person name="Andreopoulos W.B."/>
            <person name="Clum A."/>
            <person name="Lindquist E."/>
            <person name="Daum C."/>
            <person name="Ramamoorthy G.K."/>
            <person name="Gryganskyi A."/>
            <person name="Culley D."/>
            <person name="Magnuson J.K."/>
            <person name="James T.Y."/>
            <person name="O'Malley M.A."/>
            <person name="Stajich J.E."/>
            <person name="Spatafora J.W."/>
            <person name="Visel A."/>
            <person name="Grigoriev I.V."/>
        </authorList>
    </citation>
    <scope>NUCLEOTIDE SEQUENCE [LARGE SCALE GENOMIC DNA]</scope>
    <source>
        <strain evidence="2 3">PL171</strain>
    </source>
</reference>
<dbReference type="EMBL" id="MCFL01000074">
    <property type="protein sequence ID" value="ORZ30816.1"/>
    <property type="molecule type" value="Genomic_DNA"/>
</dbReference>
<evidence type="ECO:0000313" key="2">
    <source>
        <dbReference type="EMBL" id="ORZ30816.1"/>
    </source>
</evidence>
<evidence type="ECO:0000256" key="1">
    <source>
        <dbReference type="SAM" id="MobiDB-lite"/>
    </source>
</evidence>
<keyword evidence="3" id="KW-1185">Reference proteome</keyword>
<organism evidence="2 3">
    <name type="scientific">Catenaria anguillulae PL171</name>
    <dbReference type="NCBI Taxonomy" id="765915"/>
    <lineage>
        <taxon>Eukaryota</taxon>
        <taxon>Fungi</taxon>
        <taxon>Fungi incertae sedis</taxon>
        <taxon>Blastocladiomycota</taxon>
        <taxon>Blastocladiomycetes</taxon>
        <taxon>Blastocladiales</taxon>
        <taxon>Catenariaceae</taxon>
        <taxon>Catenaria</taxon>
    </lineage>
</organism>
<sequence>MASAPVPPGSPVHVVTSVRVPKLPLAEPLPSAVAVNSVSRPSASTLAASAAARQAQLRNTRKSFVPTGALISFAFMPPPVVAPPPLPAPPQPSKPPVVDEVVKHETVHQAVTPSSPGTPAVSKPAGTGGGGGSARPPAPVTGSVQVKPGGIVVRQVRLASSDSSSLHAPFVPPPPLSSRSSSPPELALRGGSIRSPPPHASSLASSSPGVGPSLAKRARLMSPPGSSATTTHTGSSLASALGFPLPPIAASQANSPVVGGGATLRSPPPTGSKRA</sequence>
<dbReference type="Proteomes" id="UP000193411">
    <property type="component" value="Unassembled WGS sequence"/>
</dbReference>
<protein>
    <submittedName>
        <fullName evidence="2">Uncharacterized protein</fullName>
    </submittedName>
</protein>
<feature type="compositionally biased region" description="Pro residues" evidence="1">
    <location>
        <begin position="266"/>
        <end position="275"/>
    </location>
</feature>
<name>A0A1Y2H8A3_9FUNG</name>
<accession>A0A1Y2H8A3</accession>
<feature type="compositionally biased region" description="Low complexity" evidence="1">
    <location>
        <begin position="200"/>
        <end position="214"/>
    </location>
</feature>
<proteinExistence type="predicted"/>
<comment type="caution">
    <text evidence="2">The sequence shown here is derived from an EMBL/GenBank/DDBJ whole genome shotgun (WGS) entry which is preliminary data.</text>
</comment>